<comment type="caution">
    <text evidence="1">The sequence shown here is derived from an EMBL/GenBank/DDBJ whole genome shotgun (WGS) entry which is preliminary data.</text>
</comment>
<dbReference type="RefSeq" id="WP_141175767.1">
    <property type="nucleotide sequence ID" value="NZ_JBHUFX010000011.1"/>
</dbReference>
<proteinExistence type="predicted"/>
<sequence>MTATGAQDGYSAPDTLATADAQARKHLPCRFTDSDGAGETLTAKKSKSPLLLPAAAPVKPSELYSHCFALRQGRLYVMMALHILLISIE</sequence>
<gene>
    <name evidence="1" type="ORF">FKM52_08470</name>
</gene>
<dbReference type="EMBL" id="VHQI01000004">
    <property type="protein sequence ID" value="TPW42795.1"/>
    <property type="molecule type" value="Genomic_DNA"/>
</dbReference>
<accession>A0A506VAT3</accession>
<reference evidence="1 2" key="1">
    <citation type="submission" date="2019-06" db="EMBL/GenBank/DDBJ databases">
        <authorList>
            <person name="Yang Y."/>
        </authorList>
    </citation>
    <scope>NUCLEOTIDE SEQUENCE [LARGE SCALE GENOMIC DNA]</scope>
    <source>
        <strain evidence="1 2">BIT-26</strain>
    </source>
</reference>
<evidence type="ECO:0000313" key="2">
    <source>
        <dbReference type="Proteomes" id="UP000319523"/>
    </source>
</evidence>
<keyword evidence="2" id="KW-1185">Reference proteome</keyword>
<organism evidence="1 2">
    <name type="scientific">Mixta tenebrionis</name>
    <dbReference type="NCBI Taxonomy" id="2562439"/>
    <lineage>
        <taxon>Bacteria</taxon>
        <taxon>Pseudomonadati</taxon>
        <taxon>Pseudomonadota</taxon>
        <taxon>Gammaproteobacteria</taxon>
        <taxon>Enterobacterales</taxon>
        <taxon>Erwiniaceae</taxon>
        <taxon>Mixta</taxon>
    </lineage>
</organism>
<evidence type="ECO:0000313" key="1">
    <source>
        <dbReference type="EMBL" id="TPW42795.1"/>
    </source>
</evidence>
<protein>
    <submittedName>
        <fullName evidence="1">Uncharacterized protein</fullName>
    </submittedName>
</protein>
<dbReference type="Proteomes" id="UP000319523">
    <property type="component" value="Unassembled WGS sequence"/>
</dbReference>
<name>A0A506VAT3_9GAMM</name>
<dbReference type="AlphaFoldDB" id="A0A506VAT3"/>